<sequence length="580" mass="65534">MAAHIDSHADPQLNVVHEVEYGQTILMKLNEFRHEALFTDAVLCVGQEEFPCHKNVLAVSSPYFQAMFTSDLKESRENRISFSEVSPWTMKRVIDYAYSGKIEITTANAQDLLAAACLFQYPAIVTACGRFLERQLHHTNCLGIEMFARLHLCSELAAKAHLFALENFTSVVESEEFLELSLEKLQEYISSDLIDVRTEETVFNAVVRWVKFDLDERQKYLSELLGNVRLAVLDISNLKLIENNPLVCASEKCLSLVQEAQQLKMSFHETQGGKRRRSMQDSLIQPRPSTVAKEVVVVIGGIPNDSYITSSVEMYDPHKDKWFSLPDFPERILWCSVAVLNNCIYVAGGILDGHIISKVWKFDATERKWQPVAAMLKPRARHAAAIIDDKMYVLGGVRYERKMLSVETIECYNPATNKWSTAGRTTHPRKESCVVPYNKTIVEVGGVQGEEAVVKTMDSYHILDDSIRPSGEQFVLPENIRFAKIVVINAVFYIIWEDTGKLIALNAQRRTFKLLPSMQHARTSCGAAVVNGKIYVTGGLVDSKPTNFVECFDPVTETWTIEKPMMEGRAYHGCVTLKMN</sequence>
<evidence type="ECO:0000313" key="4">
    <source>
        <dbReference type="EMBL" id="CAG5124341.1"/>
    </source>
</evidence>
<proteinExistence type="predicted"/>
<dbReference type="Pfam" id="PF01344">
    <property type="entry name" value="Kelch_1"/>
    <property type="match status" value="1"/>
</dbReference>
<dbReference type="InterPro" id="IPR011705">
    <property type="entry name" value="BACK"/>
</dbReference>
<evidence type="ECO:0000256" key="2">
    <source>
        <dbReference type="ARBA" id="ARBA00022737"/>
    </source>
</evidence>
<dbReference type="PROSITE" id="PS50097">
    <property type="entry name" value="BTB"/>
    <property type="match status" value="1"/>
</dbReference>
<dbReference type="SMART" id="SM00875">
    <property type="entry name" value="BACK"/>
    <property type="match status" value="1"/>
</dbReference>
<dbReference type="Pfam" id="PF24681">
    <property type="entry name" value="Kelch_KLHDC2_KLHL20_DRC7"/>
    <property type="match status" value="1"/>
</dbReference>
<reference evidence="4" key="1">
    <citation type="submission" date="2021-04" db="EMBL/GenBank/DDBJ databases">
        <authorList>
            <consortium name="Molecular Ecology Group"/>
        </authorList>
    </citation>
    <scope>NUCLEOTIDE SEQUENCE</scope>
</reference>
<dbReference type="InterPro" id="IPR015915">
    <property type="entry name" value="Kelch-typ_b-propeller"/>
</dbReference>
<dbReference type="InterPro" id="IPR000210">
    <property type="entry name" value="BTB/POZ_dom"/>
</dbReference>
<dbReference type="PANTHER" id="PTHR24412:SF272">
    <property type="entry name" value="KELCH-LIKE PROTEIN DIABLO"/>
    <property type="match status" value="1"/>
</dbReference>
<dbReference type="Proteomes" id="UP000678393">
    <property type="component" value="Unassembled WGS sequence"/>
</dbReference>
<name>A0A8S3ZB82_9EUPU</name>
<dbReference type="InterPro" id="IPR011333">
    <property type="entry name" value="SKP1/BTB/POZ_sf"/>
</dbReference>
<dbReference type="OrthoDB" id="6418787at2759"/>
<dbReference type="EMBL" id="CAJHNH020001763">
    <property type="protein sequence ID" value="CAG5124341.1"/>
    <property type="molecule type" value="Genomic_DNA"/>
</dbReference>
<evidence type="ECO:0000259" key="3">
    <source>
        <dbReference type="PROSITE" id="PS50097"/>
    </source>
</evidence>
<keyword evidence="5" id="KW-1185">Reference proteome</keyword>
<dbReference type="PIRSF" id="PIRSF037037">
    <property type="entry name" value="Kelch-like_protein_gigaxonin"/>
    <property type="match status" value="1"/>
</dbReference>
<dbReference type="InterPro" id="IPR017096">
    <property type="entry name" value="BTB-kelch_protein"/>
</dbReference>
<feature type="domain" description="BTB" evidence="3">
    <location>
        <begin position="39"/>
        <end position="106"/>
    </location>
</feature>
<dbReference type="Gene3D" id="1.25.40.420">
    <property type="match status" value="1"/>
</dbReference>
<organism evidence="4 5">
    <name type="scientific">Candidula unifasciata</name>
    <dbReference type="NCBI Taxonomy" id="100452"/>
    <lineage>
        <taxon>Eukaryota</taxon>
        <taxon>Metazoa</taxon>
        <taxon>Spiralia</taxon>
        <taxon>Lophotrochozoa</taxon>
        <taxon>Mollusca</taxon>
        <taxon>Gastropoda</taxon>
        <taxon>Heterobranchia</taxon>
        <taxon>Euthyneura</taxon>
        <taxon>Panpulmonata</taxon>
        <taxon>Eupulmonata</taxon>
        <taxon>Stylommatophora</taxon>
        <taxon>Helicina</taxon>
        <taxon>Helicoidea</taxon>
        <taxon>Geomitridae</taxon>
        <taxon>Candidula</taxon>
    </lineage>
</organism>
<accession>A0A8S3ZB82</accession>
<dbReference type="AlphaFoldDB" id="A0A8S3ZB82"/>
<dbReference type="Pfam" id="PF00651">
    <property type="entry name" value="BTB"/>
    <property type="match status" value="1"/>
</dbReference>
<gene>
    <name evidence="4" type="ORF">CUNI_LOCUS9899</name>
</gene>
<evidence type="ECO:0000256" key="1">
    <source>
        <dbReference type="ARBA" id="ARBA00022441"/>
    </source>
</evidence>
<protein>
    <recommendedName>
        <fullName evidence="3">BTB domain-containing protein</fullName>
    </recommendedName>
</protein>
<dbReference type="SUPFAM" id="SSF54695">
    <property type="entry name" value="POZ domain"/>
    <property type="match status" value="1"/>
</dbReference>
<dbReference type="SMART" id="SM00612">
    <property type="entry name" value="Kelch"/>
    <property type="match status" value="5"/>
</dbReference>
<dbReference type="FunFam" id="1.25.40.420:FF:000001">
    <property type="entry name" value="Kelch-like family member 12"/>
    <property type="match status" value="1"/>
</dbReference>
<comment type="caution">
    <text evidence="4">The sequence shown here is derived from an EMBL/GenBank/DDBJ whole genome shotgun (WGS) entry which is preliminary data.</text>
</comment>
<dbReference type="SMART" id="SM00225">
    <property type="entry name" value="BTB"/>
    <property type="match status" value="1"/>
</dbReference>
<dbReference type="Pfam" id="PF07707">
    <property type="entry name" value="BACK"/>
    <property type="match status" value="1"/>
</dbReference>
<keyword evidence="2" id="KW-0677">Repeat</keyword>
<dbReference type="Gene3D" id="2.120.10.80">
    <property type="entry name" value="Kelch-type beta propeller"/>
    <property type="match status" value="2"/>
</dbReference>
<dbReference type="InterPro" id="IPR006652">
    <property type="entry name" value="Kelch_1"/>
</dbReference>
<dbReference type="PANTHER" id="PTHR24412">
    <property type="entry name" value="KELCH PROTEIN"/>
    <property type="match status" value="1"/>
</dbReference>
<evidence type="ECO:0000313" key="5">
    <source>
        <dbReference type="Proteomes" id="UP000678393"/>
    </source>
</evidence>
<dbReference type="SUPFAM" id="SSF117281">
    <property type="entry name" value="Kelch motif"/>
    <property type="match status" value="2"/>
</dbReference>
<dbReference type="Gene3D" id="3.30.710.10">
    <property type="entry name" value="Potassium Channel Kv1.1, Chain A"/>
    <property type="match status" value="1"/>
</dbReference>
<keyword evidence="1" id="KW-0880">Kelch repeat</keyword>